<proteinExistence type="predicted"/>
<evidence type="ECO:0000313" key="1">
    <source>
        <dbReference type="EMBL" id="GIY49282.1"/>
    </source>
</evidence>
<evidence type="ECO:0000313" key="2">
    <source>
        <dbReference type="Proteomes" id="UP001054837"/>
    </source>
</evidence>
<organism evidence="1 2">
    <name type="scientific">Caerostris darwini</name>
    <dbReference type="NCBI Taxonomy" id="1538125"/>
    <lineage>
        <taxon>Eukaryota</taxon>
        <taxon>Metazoa</taxon>
        <taxon>Ecdysozoa</taxon>
        <taxon>Arthropoda</taxon>
        <taxon>Chelicerata</taxon>
        <taxon>Arachnida</taxon>
        <taxon>Araneae</taxon>
        <taxon>Araneomorphae</taxon>
        <taxon>Entelegynae</taxon>
        <taxon>Araneoidea</taxon>
        <taxon>Araneidae</taxon>
        <taxon>Caerostris</taxon>
    </lineage>
</organism>
<gene>
    <name evidence="1" type="ORF">CDAR_580681</name>
</gene>
<reference evidence="1 2" key="1">
    <citation type="submission" date="2021-06" db="EMBL/GenBank/DDBJ databases">
        <title>Caerostris darwini draft genome.</title>
        <authorList>
            <person name="Kono N."/>
            <person name="Arakawa K."/>
        </authorList>
    </citation>
    <scope>NUCLEOTIDE SEQUENCE [LARGE SCALE GENOMIC DNA]</scope>
</reference>
<protein>
    <recommendedName>
        <fullName evidence="3">Ycf2</fullName>
    </recommendedName>
</protein>
<dbReference type="AlphaFoldDB" id="A0AAV4TVH2"/>
<accession>A0AAV4TVH2</accession>
<evidence type="ECO:0008006" key="3">
    <source>
        <dbReference type="Google" id="ProtNLM"/>
    </source>
</evidence>
<sequence length="119" mass="14237">MDNHGLDHSEPMLHNCIYILQRVNFKEIPQKKDFFGLQLKQNQFWVQNSTLQRSEFLPYLCSKLKLNPILCSYLCSIRCHYHSGDGEEYPVSDAELNPRWIFFHLRIGYRDTDSLISWR</sequence>
<comment type="caution">
    <text evidence="1">The sequence shown here is derived from an EMBL/GenBank/DDBJ whole genome shotgun (WGS) entry which is preliminary data.</text>
</comment>
<keyword evidence="2" id="KW-1185">Reference proteome</keyword>
<dbReference type="Proteomes" id="UP001054837">
    <property type="component" value="Unassembled WGS sequence"/>
</dbReference>
<name>A0AAV4TVH2_9ARAC</name>
<dbReference type="EMBL" id="BPLQ01010216">
    <property type="protein sequence ID" value="GIY49282.1"/>
    <property type="molecule type" value="Genomic_DNA"/>
</dbReference>